<dbReference type="AlphaFoldDB" id="A0A1G5DPS7"/>
<dbReference type="PROSITE" id="PS00922">
    <property type="entry name" value="TRANSGLYCOSYLASE"/>
    <property type="match status" value="1"/>
</dbReference>
<evidence type="ECO:0000256" key="1">
    <source>
        <dbReference type="ARBA" id="ARBA00007734"/>
    </source>
</evidence>
<evidence type="ECO:0000259" key="2">
    <source>
        <dbReference type="Pfam" id="PF01464"/>
    </source>
</evidence>
<organism evidence="3 4">
    <name type="scientific">Alkaliphilus peptidifermentans DSM 18978</name>
    <dbReference type="NCBI Taxonomy" id="1120976"/>
    <lineage>
        <taxon>Bacteria</taxon>
        <taxon>Bacillati</taxon>
        <taxon>Bacillota</taxon>
        <taxon>Clostridia</taxon>
        <taxon>Peptostreptococcales</taxon>
        <taxon>Natronincolaceae</taxon>
        <taxon>Alkaliphilus</taxon>
    </lineage>
</organism>
<dbReference type="InterPro" id="IPR000189">
    <property type="entry name" value="Transglyc_AS"/>
</dbReference>
<dbReference type="CDD" id="cd00254">
    <property type="entry name" value="LT-like"/>
    <property type="match status" value="1"/>
</dbReference>
<dbReference type="GO" id="GO:0000270">
    <property type="term" value="P:peptidoglycan metabolic process"/>
    <property type="evidence" value="ECO:0007669"/>
    <property type="project" value="InterPro"/>
</dbReference>
<dbReference type="SUPFAM" id="SSF53955">
    <property type="entry name" value="Lysozyme-like"/>
    <property type="match status" value="1"/>
</dbReference>
<dbReference type="Gene3D" id="1.10.530.10">
    <property type="match status" value="1"/>
</dbReference>
<proteinExistence type="inferred from homology"/>
<feature type="domain" description="Transglycosylase SLT" evidence="2">
    <location>
        <begin position="56"/>
        <end position="164"/>
    </location>
</feature>
<dbReference type="InterPro" id="IPR023346">
    <property type="entry name" value="Lysozyme-like_dom_sf"/>
</dbReference>
<dbReference type="Proteomes" id="UP000198636">
    <property type="component" value="Unassembled WGS sequence"/>
</dbReference>
<sequence>MIKNMVNQIFYEKVQSIENRIPVKLNIPDPSKMDFNQILSEKIDAQGFNIRNLDSMIKNAAQRYQIPADLIKSVMRAESNFNPTALSRAGAQGLMQLMPATATALGVHNPWDPQENINGGARYLREMLNRYDGDLDLALAAYNAGPGNVDKYEGIPPFQETQNYIKKVISFYQQYSKSE</sequence>
<dbReference type="STRING" id="1120976.SAMN03080606_00972"/>
<comment type="similarity">
    <text evidence="1">Belongs to the transglycosylase Slt family.</text>
</comment>
<dbReference type="GO" id="GO:0008933">
    <property type="term" value="F:peptidoglycan lytic transglycosylase activity"/>
    <property type="evidence" value="ECO:0007669"/>
    <property type="project" value="InterPro"/>
</dbReference>
<dbReference type="PANTHER" id="PTHR37423:SF2">
    <property type="entry name" value="MEMBRANE-BOUND LYTIC MUREIN TRANSGLYCOSYLASE C"/>
    <property type="match status" value="1"/>
</dbReference>
<accession>A0A1G5DPS7</accession>
<dbReference type="Pfam" id="PF01464">
    <property type="entry name" value="SLT"/>
    <property type="match status" value="1"/>
</dbReference>
<dbReference type="PANTHER" id="PTHR37423">
    <property type="entry name" value="SOLUBLE LYTIC MUREIN TRANSGLYCOSYLASE-RELATED"/>
    <property type="match status" value="1"/>
</dbReference>
<evidence type="ECO:0000313" key="4">
    <source>
        <dbReference type="Proteomes" id="UP000198636"/>
    </source>
</evidence>
<keyword evidence="4" id="KW-1185">Reference proteome</keyword>
<protein>
    <submittedName>
        <fullName evidence="3">Transglycosylase SLT domain-containing protein</fullName>
    </submittedName>
</protein>
<dbReference type="RefSeq" id="WP_278278194.1">
    <property type="nucleotide sequence ID" value="NZ_FMUS01000004.1"/>
</dbReference>
<dbReference type="InterPro" id="IPR008258">
    <property type="entry name" value="Transglycosylase_SLT_dom_1"/>
</dbReference>
<gene>
    <name evidence="3" type="ORF">SAMN03080606_00972</name>
</gene>
<name>A0A1G5DPS7_9FIRM</name>
<reference evidence="3 4" key="1">
    <citation type="submission" date="2016-10" db="EMBL/GenBank/DDBJ databases">
        <authorList>
            <person name="de Groot N.N."/>
        </authorList>
    </citation>
    <scope>NUCLEOTIDE SEQUENCE [LARGE SCALE GENOMIC DNA]</scope>
    <source>
        <strain evidence="3 4">DSM 18978</strain>
    </source>
</reference>
<evidence type="ECO:0000313" key="3">
    <source>
        <dbReference type="EMBL" id="SCY16587.1"/>
    </source>
</evidence>
<dbReference type="GO" id="GO:0016020">
    <property type="term" value="C:membrane"/>
    <property type="evidence" value="ECO:0007669"/>
    <property type="project" value="InterPro"/>
</dbReference>
<dbReference type="EMBL" id="FMUS01000004">
    <property type="protein sequence ID" value="SCY16587.1"/>
    <property type="molecule type" value="Genomic_DNA"/>
</dbReference>